<protein>
    <submittedName>
        <fullName evidence="5">Transcriptional regulator AraC family</fullName>
    </submittedName>
</protein>
<evidence type="ECO:0000256" key="2">
    <source>
        <dbReference type="ARBA" id="ARBA00023125"/>
    </source>
</evidence>
<reference evidence="5 6" key="1">
    <citation type="submission" date="2014-09" db="EMBL/GenBank/DDBJ databases">
        <title>Vibrio maritimus JCM 19240. (C210) whole genome shotgun sequence.</title>
        <authorList>
            <person name="Sawabe T."/>
            <person name="Meirelles P."/>
            <person name="Nakanishi M."/>
            <person name="Sayaka M."/>
            <person name="Hattori M."/>
            <person name="Ohkuma M."/>
        </authorList>
    </citation>
    <scope>NUCLEOTIDE SEQUENCE [LARGE SCALE GENOMIC DNA]</scope>
    <source>
        <strain evidence="5 6">JCM 19240</strain>
    </source>
</reference>
<dbReference type="GO" id="GO:0043565">
    <property type="term" value="F:sequence-specific DNA binding"/>
    <property type="evidence" value="ECO:0007669"/>
    <property type="project" value="InterPro"/>
</dbReference>
<dbReference type="Pfam" id="PF12833">
    <property type="entry name" value="HTH_18"/>
    <property type="match status" value="1"/>
</dbReference>
<evidence type="ECO:0000313" key="6">
    <source>
        <dbReference type="Proteomes" id="UP000029224"/>
    </source>
</evidence>
<dbReference type="InterPro" id="IPR009057">
    <property type="entry name" value="Homeodomain-like_sf"/>
</dbReference>
<dbReference type="PANTHER" id="PTHR43280:SF27">
    <property type="entry name" value="TRANSCRIPTIONAL REGULATOR MTLR"/>
    <property type="match status" value="1"/>
</dbReference>
<evidence type="ECO:0000313" key="5">
    <source>
        <dbReference type="EMBL" id="GAL33637.1"/>
    </source>
</evidence>
<organism evidence="5 6">
    <name type="scientific">Vibrio maritimus</name>
    <dbReference type="NCBI Taxonomy" id="990268"/>
    <lineage>
        <taxon>Bacteria</taxon>
        <taxon>Pseudomonadati</taxon>
        <taxon>Pseudomonadota</taxon>
        <taxon>Gammaproteobacteria</taxon>
        <taxon>Vibrionales</taxon>
        <taxon>Vibrionaceae</taxon>
        <taxon>Vibrio</taxon>
    </lineage>
</organism>
<dbReference type="PRINTS" id="PR00032">
    <property type="entry name" value="HTHARAC"/>
</dbReference>
<keyword evidence="1" id="KW-0805">Transcription regulation</keyword>
<reference evidence="5 6" key="2">
    <citation type="submission" date="2014-09" db="EMBL/GenBank/DDBJ databases">
        <authorList>
            <consortium name="NBRP consortium"/>
            <person name="Sawabe T."/>
            <person name="Meirelles P."/>
            <person name="Nakanishi M."/>
            <person name="Sayaka M."/>
            <person name="Hattori M."/>
            <person name="Ohkuma M."/>
        </authorList>
    </citation>
    <scope>NUCLEOTIDE SEQUENCE [LARGE SCALE GENOMIC DNA]</scope>
    <source>
        <strain evidence="5 6">JCM 19240</strain>
    </source>
</reference>
<dbReference type="OrthoDB" id="9816011at2"/>
<sequence length="300" mass="34760">MKPLIENVLSENDFNWSVKEFYCHSGSAQRTCTWHYHSEYELVLYRDPQRQVSGHYFAGDSVNDIDHNCLLLYGPGLPHMVTGSIKNCQQPEHSTLILWFRHQWIESLIETLPEFRHLKRILAKAAYGLTFSPETAEFIYGQLRHIEQYETHHQLVRVLRALSALVDDENAQALSITPYGMQHIDDHESTRRVELARRFIEQHYAEPIKVGDMCQALHISESSAYRLFERHFLENFSEHLKRFRIGKACEMLVNGDMPVASIAELSGFNNVSNFNRQFKGVKGMTPSQFRAQYLTGKVTA</sequence>
<dbReference type="EMBL" id="BBMT01000003">
    <property type="protein sequence ID" value="GAL33637.1"/>
    <property type="molecule type" value="Genomic_DNA"/>
</dbReference>
<comment type="caution">
    <text evidence="5">The sequence shown here is derived from an EMBL/GenBank/DDBJ whole genome shotgun (WGS) entry which is preliminary data.</text>
</comment>
<dbReference type="GO" id="GO:0003700">
    <property type="term" value="F:DNA-binding transcription factor activity"/>
    <property type="evidence" value="ECO:0007669"/>
    <property type="project" value="InterPro"/>
</dbReference>
<evidence type="ECO:0000256" key="1">
    <source>
        <dbReference type="ARBA" id="ARBA00023015"/>
    </source>
</evidence>
<dbReference type="InterPro" id="IPR020449">
    <property type="entry name" value="Tscrpt_reg_AraC-type_HTH"/>
</dbReference>
<evidence type="ECO:0000259" key="4">
    <source>
        <dbReference type="PROSITE" id="PS01124"/>
    </source>
</evidence>
<keyword evidence="6" id="KW-1185">Reference proteome</keyword>
<dbReference type="SUPFAM" id="SSF46689">
    <property type="entry name" value="Homeodomain-like"/>
    <property type="match status" value="2"/>
</dbReference>
<dbReference type="PANTHER" id="PTHR43280">
    <property type="entry name" value="ARAC-FAMILY TRANSCRIPTIONAL REGULATOR"/>
    <property type="match status" value="1"/>
</dbReference>
<feature type="domain" description="HTH araC/xylS-type" evidence="4">
    <location>
        <begin position="194"/>
        <end position="292"/>
    </location>
</feature>
<proteinExistence type="predicted"/>
<gene>
    <name evidence="5" type="ORF">JCM19240_2333</name>
</gene>
<name>A0A090TR98_9VIBR</name>
<dbReference type="SMART" id="SM00342">
    <property type="entry name" value="HTH_ARAC"/>
    <property type="match status" value="1"/>
</dbReference>
<dbReference type="Gene3D" id="1.10.10.60">
    <property type="entry name" value="Homeodomain-like"/>
    <property type="match status" value="1"/>
</dbReference>
<keyword evidence="2" id="KW-0238">DNA-binding</keyword>
<dbReference type="AlphaFoldDB" id="A0A090TR98"/>
<dbReference type="Proteomes" id="UP000029224">
    <property type="component" value="Unassembled WGS sequence"/>
</dbReference>
<dbReference type="InterPro" id="IPR018060">
    <property type="entry name" value="HTH_AraC"/>
</dbReference>
<evidence type="ECO:0000256" key="3">
    <source>
        <dbReference type="ARBA" id="ARBA00023163"/>
    </source>
</evidence>
<keyword evidence="3" id="KW-0804">Transcription</keyword>
<accession>A0A090TR98</accession>
<dbReference type="PROSITE" id="PS01124">
    <property type="entry name" value="HTH_ARAC_FAMILY_2"/>
    <property type="match status" value="1"/>
</dbReference>